<dbReference type="InterPro" id="IPR036732">
    <property type="entry name" value="AFP_Neu5c_C_sf"/>
</dbReference>
<dbReference type="Proteomes" id="UP001062165">
    <property type="component" value="Chromosome"/>
</dbReference>
<dbReference type="InterPro" id="IPR051690">
    <property type="entry name" value="PseI-like"/>
</dbReference>
<organism evidence="2 3">
    <name type="scientific">Reichenbachiella carrageenanivorans</name>
    <dbReference type="NCBI Taxonomy" id="2979869"/>
    <lineage>
        <taxon>Bacteria</taxon>
        <taxon>Pseudomonadati</taxon>
        <taxon>Bacteroidota</taxon>
        <taxon>Cytophagia</taxon>
        <taxon>Cytophagales</taxon>
        <taxon>Reichenbachiellaceae</taxon>
        <taxon>Reichenbachiella</taxon>
    </lineage>
</organism>
<gene>
    <name evidence="2" type="primary">neuB</name>
    <name evidence="2" type="ORF">N7E81_05775</name>
</gene>
<keyword evidence="2" id="KW-0808">Transferase</keyword>
<dbReference type="Pfam" id="PF08666">
    <property type="entry name" value="SAF"/>
    <property type="match status" value="1"/>
</dbReference>
<dbReference type="InterPro" id="IPR013132">
    <property type="entry name" value="PseI/NeuA/B-like_N"/>
</dbReference>
<dbReference type="Gene3D" id="3.20.20.70">
    <property type="entry name" value="Aldolase class I"/>
    <property type="match status" value="1"/>
</dbReference>
<dbReference type="Gene3D" id="3.90.1210.10">
    <property type="entry name" value="Antifreeze-like/N-acetylneuraminic acid synthase C-terminal domain"/>
    <property type="match status" value="1"/>
</dbReference>
<dbReference type="InterPro" id="IPR013785">
    <property type="entry name" value="Aldolase_TIM"/>
</dbReference>
<evidence type="ECO:0000313" key="3">
    <source>
        <dbReference type="Proteomes" id="UP001062165"/>
    </source>
</evidence>
<dbReference type="InterPro" id="IPR013974">
    <property type="entry name" value="SAF"/>
</dbReference>
<dbReference type="EMBL" id="CP106735">
    <property type="protein sequence ID" value="UXX80605.1"/>
    <property type="molecule type" value="Genomic_DNA"/>
</dbReference>
<dbReference type="EC" id="2.5.1.56" evidence="2"/>
<dbReference type="SUPFAM" id="SSF51569">
    <property type="entry name" value="Aldolase"/>
    <property type="match status" value="1"/>
</dbReference>
<protein>
    <submittedName>
        <fullName evidence="2">N-acetylneuraminate synthase</fullName>
        <ecNumber evidence="2">2.5.1.56</ecNumber>
    </submittedName>
</protein>
<dbReference type="SMART" id="SM00858">
    <property type="entry name" value="SAF"/>
    <property type="match status" value="1"/>
</dbReference>
<accession>A0ABY6D372</accession>
<dbReference type="InterPro" id="IPR057736">
    <property type="entry name" value="SAF_PseI/NeuA/NeuB"/>
</dbReference>
<feature type="domain" description="AFP-like" evidence="1">
    <location>
        <begin position="284"/>
        <end position="340"/>
    </location>
</feature>
<proteinExistence type="predicted"/>
<evidence type="ECO:0000313" key="2">
    <source>
        <dbReference type="EMBL" id="UXX80605.1"/>
    </source>
</evidence>
<sequence>MKNSTLIIAEAGVNHNGNIELAKKLIDAAVKAGVDYVKFQTFKAEKLVSSSAKQAEYQQRNIGKKGNTQFDMLKMLELDVDTHRILIDYCNQSGIKFLSTAFDLESIDLLVNLGIDLFKIPSGEITNLPYLEKIAKIGKPVILSTGMCTIGDVENAFNVFIQAGLPRHKISILHCNTEYPTPMKDVNLNAMNTLGAAFDVNYGYSDHTLGIEVPIAAVAKGATIVEKHFTLDKNMEGPDHKASLEPRELKDMVMAIRNIELALGSAVKMPSPSEHANMKVARKSIHCNKPLAAGDTIAFGDLTMIRPGNGISPMEIYSVLGKKMRRDLGKGEILNYTDFE</sequence>
<dbReference type="PANTHER" id="PTHR42966">
    <property type="entry name" value="N-ACETYLNEURAMINATE SYNTHASE"/>
    <property type="match status" value="1"/>
</dbReference>
<dbReference type="RefSeq" id="WP_263052335.1">
    <property type="nucleotide sequence ID" value="NZ_CP106735.1"/>
</dbReference>
<dbReference type="CDD" id="cd11615">
    <property type="entry name" value="SAF_NeuB_like"/>
    <property type="match status" value="1"/>
</dbReference>
<dbReference type="GO" id="GO:0050462">
    <property type="term" value="F:N-acetylneuraminate synthase activity"/>
    <property type="evidence" value="ECO:0007669"/>
    <property type="project" value="UniProtKB-EC"/>
</dbReference>
<dbReference type="InterPro" id="IPR006190">
    <property type="entry name" value="SAF_AFP_Neu5Ac"/>
</dbReference>
<dbReference type="PROSITE" id="PS50844">
    <property type="entry name" value="AFP_LIKE"/>
    <property type="match status" value="1"/>
</dbReference>
<dbReference type="InterPro" id="IPR020007">
    <property type="entry name" value="NeuB/NeuA"/>
</dbReference>
<dbReference type="PANTHER" id="PTHR42966:SF1">
    <property type="entry name" value="SIALIC ACID SYNTHASE"/>
    <property type="match status" value="1"/>
</dbReference>
<dbReference type="Pfam" id="PF03102">
    <property type="entry name" value="NeuB"/>
    <property type="match status" value="1"/>
</dbReference>
<reference evidence="2" key="1">
    <citation type="submission" date="2022-10" db="EMBL/GenBank/DDBJ databases">
        <title>Comparative genomics and taxonomic characterization of three novel marine species of genus Reichenbachiella exhibiting antioxidant and polysaccharide degradation activities.</title>
        <authorList>
            <person name="Muhammad N."/>
            <person name="Lee Y.-J."/>
            <person name="Ko J."/>
            <person name="Kim S.-G."/>
        </authorList>
    </citation>
    <scope>NUCLEOTIDE SEQUENCE</scope>
    <source>
        <strain evidence="2">Wsw4-B4</strain>
    </source>
</reference>
<name>A0ABY6D372_9BACT</name>
<dbReference type="NCBIfam" id="TIGR03569">
    <property type="entry name" value="NeuB_NnaB"/>
    <property type="match status" value="1"/>
</dbReference>
<dbReference type="SUPFAM" id="SSF51269">
    <property type="entry name" value="AFP III-like domain"/>
    <property type="match status" value="1"/>
</dbReference>
<keyword evidence="3" id="KW-1185">Reference proteome</keyword>
<evidence type="ECO:0000259" key="1">
    <source>
        <dbReference type="PROSITE" id="PS50844"/>
    </source>
</evidence>